<dbReference type="GO" id="GO:0016831">
    <property type="term" value="F:carboxy-lyase activity"/>
    <property type="evidence" value="ECO:0007669"/>
    <property type="project" value="UniProtKB-KW"/>
</dbReference>
<evidence type="ECO:0000256" key="3">
    <source>
        <dbReference type="ARBA" id="ARBA00022898"/>
    </source>
</evidence>
<evidence type="ECO:0000313" key="8">
    <source>
        <dbReference type="Proteomes" id="UP001279553"/>
    </source>
</evidence>
<evidence type="ECO:0000256" key="5">
    <source>
        <dbReference type="PIRSR" id="PIRSR602129-50"/>
    </source>
</evidence>
<keyword evidence="3 5" id="KW-0663">Pyridoxal phosphate</keyword>
<evidence type="ECO:0000256" key="2">
    <source>
        <dbReference type="ARBA" id="ARBA00022793"/>
    </source>
</evidence>
<dbReference type="SUPFAM" id="SSF53383">
    <property type="entry name" value="PLP-dependent transferases"/>
    <property type="match status" value="1"/>
</dbReference>
<comment type="similarity">
    <text evidence="6">Belongs to the group II decarboxylase family.</text>
</comment>
<name>A0AAW9DV94_ACIAO</name>
<sequence length="474" mass="50145">MSTLDPEDWTELRAIGHRMMDDMIDRLAGIDSAPVWRKLPDAVRHGFGAPMPETGKGLAAAYAEFLARIAPYASGNIHPRFMGWVQGGGNPAGMLAELLAGGLNENCGGRDHVGLEVERQVIAWSAAMLGLPEATGGLMVTGSSIANFIALVCARRRHCGLAVRHSGTAGRKLVGYAQDGVHRCVPGAFDMAGLGSFALRRVGTDAAGRIDAASLDAMIVADRAAGLEPFFLVGTAGSVDIGAVDDLAGLAAIAARQGLWFHVDGAFGALLAVSETRRALLDGIERADSVAFDFHKWAQVQYDSGCILVRERQWMLDSFAQDASYLTNTARGLAGGAPWPCDMGPDLSRGFRALKVWMTIETYGAARLGAIVDRSCDLAQRLAARIAATPILVLMAPVALNIVCFRVEDGGAALDDLNADIAADLQEDGRFVVSTTVIGGKRVLRAAIVNHRTSERDVDDLVDAVVAAATDRRG</sequence>
<feature type="modified residue" description="N6-(pyridoxal phosphate)lysine" evidence="5">
    <location>
        <position position="296"/>
    </location>
</feature>
<keyword evidence="2" id="KW-0210">Decarboxylase</keyword>
<proteinExistence type="inferred from homology"/>
<dbReference type="Gene3D" id="3.40.640.10">
    <property type="entry name" value="Type I PLP-dependent aspartate aminotransferase-like (Major domain)"/>
    <property type="match status" value="1"/>
</dbReference>
<organism evidence="7 8">
    <name type="scientific">Acidiphilium acidophilum</name>
    <name type="common">Thiobacillus acidophilus</name>
    <dbReference type="NCBI Taxonomy" id="76588"/>
    <lineage>
        <taxon>Bacteria</taxon>
        <taxon>Pseudomonadati</taxon>
        <taxon>Pseudomonadota</taxon>
        <taxon>Alphaproteobacteria</taxon>
        <taxon>Acetobacterales</taxon>
        <taxon>Acidocellaceae</taxon>
        <taxon>Acidiphilium</taxon>
    </lineage>
</organism>
<dbReference type="InterPro" id="IPR010977">
    <property type="entry name" value="Aromatic_deC"/>
</dbReference>
<dbReference type="InterPro" id="IPR015421">
    <property type="entry name" value="PyrdxlP-dep_Trfase_major"/>
</dbReference>
<dbReference type="Pfam" id="PF00282">
    <property type="entry name" value="Pyridoxal_deC"/>
    <property type="match status" value="1"/>
</dbReference>
<dbReference type="InterPro" id="IPR015424">
    <property type="entry name" value="PyrdxlP-dep_Trfase"/>
</dbReference>
<dbReference type="PANTHER" id="PTHR11999">
    <property type="entry name" value="GROUP II PYRIDOXAL-5-PHOSPHATE DECARBOXYLASE"/>
    <property type="match status" value="1"/>
</dbReference>
<accession>A0AAW9DV94</accession>
<evidence type="ECO:0000313" key="7">
    <source>
        <dbReference type="EMBL" id="MDX5932227.1"/>
    </source>
</evidence>
<comment type="caution">
    <text evidence="7">The sequence shown here is derived from an EMBL/GenBank/DDBJ whole genome shotgun (WGS) entry which is preliminary data.</text>
</comment>
<dbReference type="Proteomes" id="UP001279553">
    <property type="component" value="Unassembled WGS sequence"/>
</dbReference>
<dbReference type="GO" id="GO:0006520">
    <property type="term" value="P:amino acid metabolic process"/>
    <property type="evidence" value="ECO:0007669"/>
    <property type="project" value="InterPro"/>
</dbReference>
<keyword evidence="4 6" id="KW-0456">Lyase</keyword>
<keyword evidence="8" id="KW-1185">Reference proteome</keyword>
<dbReference type="PANTHER" id="PTHR11999:SF70">
    <property type="entry name" value="MIP05841P"/>
    <property type="match status" value="1"/>
</dbReference>
<dbReference type="EMBL" id="JAWXYB010000018">
    <property type="protein sequence ID" value="MDX5932227.1"/>
    <property type="molecule type" value="Genomic_DNA"/>
</dbReference>
<dbReference type="RefSeq" id="WP_319615070.1">
    <property type="nucleotide sequence ID" value="NZ_JAWXYB010000018.1"/>
</dbReference>
<dbReference type="AlphaFoldDB" id="A0AAW9DV94"/>
<dbReference type="PRINTS" id="PR00800">
    <property type="entry name" value="YHDCRBOXLASE"/>
</dbReference>
<reference evidence="7 8" key="1">
    <citation type="submission" date="2023-11" db="EMBL/GenBank/DDBJ databases">
        <title>MicrobeMod: A computational toolkit for identifying prokaryotic methylation and restriction-modification with nanopore sequencing.</title>
        <authorList>
            <person name="Crits-Christoph A."/>
            <person name="Kang S.C."/>
            <person name="Lee H."/>
            <person name="Ostrov N."/>
        </authorList>
    </citation>
    <scope>NUCLEOTIDE SEQUENCE [LARGE SCALE GENOMIC DNA]</scope>
    <source>
        <strain evidence="7 8">DSMZ 700</strain>
    </source>
</reference>
<dbReference type="InterPro" id="IPR002129">
    <property type="entry name" value="PyrdxlP-dep_de-COase"/>
</dbReference>
<evidence type="ECO:0000256" key="6">
    <source>
        <dbReference type="RuleBase" id="RU000382"/>
    </source>
</evidence>
<evidence type="ECO:0000256" key="4">
    <source>
        <dbReference type="ARBA" id="ARBA00023239"/>
    </source>
</evidence>
<comment type="cofactor">
    <cofactor evidence="1 5 6">
        <name>pyridoxal 5'-phosphate</name>
        <dbReference type="ChEBI" id="CHEBI:597326"/>
    </cofactor>
</comment>
<protein>
    <submittedName>
        <fullName evidence="7">Pyridoxal-dependent decarboxylase</fullName>
    </submittedName>
</protein>
<evidence type="ECO:0000256" key="1">
    <source>
        <dbReference type="ARBA" id="ARBA00001933"/>
    </source>
</evidence>
<gene>
    <name evidence="7" type="ORF">SIL87_15830</name>
</gene>
<dbReference type="GO" id="GO:0019752">
    <property type="term" value="P:carboxylic acid metabolic process"/>
    <property type="evidence" value="ECO:0007669"/>
    <property type="project" value="InterPro"/>
</dbReference>
<dbReference type="GO" id="GO:0030170">
    <property type="term" value="F:pyridoxal phosphate binding"/>
    <property type="evidence" value="ECO:0007669"/>
    <property type="project" value="InterPro"/>
</dbReference>
<dbReference type="Gene3D" id="3.90.1150.170">
    <property type="match status" value="2"/>
</dbReference>